<proteinExistence type="predicted"/>
<dbReference type="Proteomes" id="UP001281147">
    <property type="component" value="Unassembled WGS sequence"/>
</dbReference>
<reference evidence="1" key="1">
    <citation type="submission" date="2023-07" db="EMBL/GenBank/DDBJ databases">
        <title>Black Yeasts Isolated from many extreme environments.</title>
        <authorList>
            <person name="Coleine C."/>
            <person name="Stajich J.E."/>
            <person name="Selbmann L."/>
        </authorList>
    </citation>
    <scope>NUCLEOTIDE SEQUENCE</scope>
    <source>
        <strain evidence="1">CCFEE 5714</strain>
    </source>
</reference>
<dbReference type="EMBL" id="JAUTXU010000500">
    <property type="protein sequence ID" value="KAK3679573.1"/>
    <property type="molecule type" value="Genomic_DNA"/>
</dbReference>
<evidence type="ECO:0000313" key="2">
    <source>
        <dbReference type="Proteomes" id="UP001281147"/>
    </source>
</evidence>
<name>A0ACC3MA14_9PEZI</name>
<organism evidence="1 2">
    <name type="scientific">Vermiconidia calcicola</name>
    <dbReference type="NCBI Taxonomy" id="1690605"/>
    <lineage>
        <taxon>Eukaryota</taxon>
        <taxon>Fungi</taxon>
        <taxon>Dikarya</taxon>
        <taxon>Ascomycota</taxon>
        <taxon>Pezizomycotina</taxon>
        <taxon>Dothideomycetes</taxon>
        <taxon>Dothideomycetidae</taxon>
        <taxon>Mycosphaerellales</taxon>
        <taxon>Extremaceae</taxon>
        <taxon>Vermiconidia</taxon>
    </lineage>
</organism>
<accession>A0ACC3MA14</accession>
<keyword evidence="2" id="KW-1185">Reference proteome</keyword>
<gene>
    <name evidence="1" type="ORF">LTR37_021405</name>
</gene>
<protein>
    <submittedName>
        <fullName evidence="1">Uncharacterized protein</fullName>
    </submittedName>
</protein>
<evidence type="ECO:0000313" key="1">
    <source>
        <dbReference type="EMBL" id="KAK3679573.1"/>
    </source>
</evidence>
<comment type="caution">
    <text evidence="1">The sequence shown here is derived from an EMBL/GenBank/DDBJ whole genome shotgun (WGS) entry which is preliminary data.</text>
</comment>
<sequence length="218" mass="24942">MPGAGKQSLEIQEQIRELLEAGFDPTTIHRRLKVGRSSIYRMKRCLQAHGTAYMPPELNKKNGRPKVLTAEQELEVRDWLRKAENRGRYLDDLVWLIHDRFGIVCSTTTMSKMKRKWLRVIEYEETGRPLDKTTVNSLVETHPELPILRDEAALPAQGDLEQHEQLSSPPSAPIMHAPEAVMQHPSTHQQQFQMEPQIDSQLEQQIQNQIAAADPALV</sequence>